<dbReference type="Proteomes" id="UP001224775">
    <property type="component" value="Unassembled WGS sequence"/>
</dbReference>
<dbReference type="EMBL" id="JATAAI010000016">
    <property type="protein sequence ID" value="KAK1740356.1"/>
    <property type="molecule type" value="Genomic_DNA"/>
</dbReference>
<evidence type="ECO:0000256" key="3">
    <source>
        <dbReference type="ARBA" id="ARBA00022771"/>
    </source>
</evidence>
<keyword evidence="9" id="KW-1185">Reference proteome</keyword>
<evidence type="ECO:0000259" key="7">
    <source>
        <dbReference type="PROSITE" id="PS50089"/>
    </source>
</evidence>
<organism evidence="8 9">
    <name type="scientific">Skeletonema marinoi</name>
    <dbReference type="NCBI Taxonomy" id="267567"/>
    <lineage>
        <taxon>Eukaryota</taxon>
        <taxon>Sar</taxon>
        <taxon>Stramenopiles</taxon>
        <taxon>Ochrophyta</taxon>
        <taxon>Bacillariophyta</taxon>
        <taxon>Coscinodiscophyceae</taxon>
        <taxon>Thalassiosirophycidae</taxon>
        <taxon>Thalassiosirales</taxon>
        <taxon>Skeletonemataceae</taxon>
        <taxon>Skeletonema</taxon>
        <taxon>Skeletonema marinoi-dohrnii complex</taxon>
    </lineage>
</organism>
<keyword evidence="2" id="KW-0677">Repeat</keyword>
<dbReference type="Gene3D" id="3.30.40.10">
    <property type="entry name" value="Zinc/RING finger domain, C3HC4 (zinc finger)"/>
    <property type="match status" value="1"/>
</dbReference>
<sequence>MQAPPRILMNVGSGSNGRKNGSGKYIGSATWNRVWRRNGKCKNGDGEVNVEEFKNYDQRNGINDTNVGQVDGLRDGKGIHNMENGAIYDGELMGGLPHGEGICTWTNGDRYEGEWDRGRRHGKGIYKRANGDKYEGDFNVNFRHGKGKYIWTNGDVHDGEWRFDEQHGKGTMKCKDGTFTRCSSKMVWRTEKALISGQMGAFTMARGKMKYRDGSEYTGQFVFGRMHGEGKMKYKYGSEYIGGFSANKRHGKGKMKYRYGFIYIGQYIGQWIEGKRHGLGTQTSMWKISRYHGGWRYDKKHGKGITLWFEYEKLPGMPILFVLLLCLVGFLWHYPVAHCCDFVHVWGVWVMLWLWEFRELRRDLADVKATEPKEEKPKYDESGDSLEVGFRLDQDHIHCGICYEAFTTDVATTDPGSRGRLPVLGSCGHYFCHGCIIRCRFMVGSNGTIGCLKCMKANQFAPGSPIYHKLLIDLLPSEWLFRVSKAELADEKGASEGGRRVFNCDGAESINMEALIEAQ</sequence>
<dbReference type="Pfam" id="PF13445">
    <property type="entry name" value="zf-RING_UBOX"/>
    <property type="match status" value="1"/>
</dbReference>
<dbReference type="PANTHER" id="PTHR23084:SF263">
    <property type="entry name" value="MORN REPEAT-CONTAINING PROTEIN 1"/>
    <property type="match status" value="1"/>
</dbReference>
<dbReference type="InterPro" id="IPR027370">
    <property type="entry name" value="Znf-RING_euk"/>
</dbReference>
<dbReference type="PANTHER" id="PTHR23084">
    <property type="entry name" value="PHOSPHATIDYLINOSITOL-4-PHOSPHATE 5-KINASE RELATED"/>
    <property type="match status" value="1"/>
</dbReference>
<name>A0AAD8Y7U7_9STRA</name>
<evidence type="ECO:0000256" key="1">
    <source>
        <dbReference type="ARBA" id="ARBA00022723"/>
    </source>
</evidence>
<keyword evidence="1" id="KW-0479">Metal-binding</keyword>
<dbReference type="SMART" id="SM00698">
    <property type="entry name" value="MORN"/>
    <property type="match status" value="8"/>
</dbReference>
<evidence type="ECO:0000256" key="4">
    <source>
        <dbReference type="ARBA" id="ARBA00022833"/>
    </source>
</evidence>
<evidence type="ECO:0000313" key="8">
    <source>
        <dbReference type="EMBL" id="KAK1740356.1"/>
    </source>
</evidence>
<gene>
    <name evidence="8" type="ORF">QTG54_009306</name>
</gene>
<dbReference type="SMART" id="SM00184">
    <property type="entry name" value="RING"/>
    <property type="match status" value="1"/>
</dbReference>
<protein>
    <submittedName>
        <fullName evidence="8">Phosphatidylinositol-4-phosphate 5-kinase-related protein</fullName>
    </submittedName>
</protein>
<dbReference type="InterPro" id="IPR001841">
    <property type="entry name" value="Znf_RING"/>
</dbReference>
<dbReference type="InterPro" id="IPR017907">
    <property type="entry name" value="Znf_RING_CS"/>
</dbReference>
<feature type="compositionally biased region" description="Low complexity" evidence="6">
    <location>
        <begin position="12"/>
        <end position="23"/>
    </location>
</feature>
<feature type="region of interest" description="Disordered" evidence="6">
    <location>
        <begin position="1"/>
        <end position="23"/>
    </location>
</feature>
<evidence type="ECO:0000313" key="9">
    <source>
        <dbReference type="Proteomes" id="UP001224775"/>
    </source>
</evidence>
<dbReference type="PROSITE" id="PS00518">
    <property type="entry name" value="ZF_RING_1"/>
    <property type="match status" value="1"/>
</dbReference>
<reference evidence="8" key="1">
    <citation type="submission" date="2023-06" db="EMBL/GenBank/DDBJ databases">
        <title>Survivors Of The Sea: Transcriptome response of Skeletonema marinoi to long-term dormancy.</title>
        <authorList>
            <person name="Pinder M.I.M."/>
            <person name="Kourtchenko O."/>
            <person name="Robertson E.K."/>
            <person name="Larsson T."/>
            <person name="Maumus F."/>
            <person name="Osuna-Cruz C.M."/>
            <person name="Vancaester E."/>
            <person name="Stenow R."/>
            <person name="Vandepoele K."/>
            <person name="Ploug H."/>
            <person name="Bruchert V."/>
            <person name="Godhe A."/>
            <person name="Topel M."/>
        </authorList>
    </citation>
    <scope>NUCLEOTIDE SEQUENCE</scope>
    <source>
        <strain evidence="8">R05AC</strain>
    </source>
</reference>
<dbReference type="InterPro" id="IPR013083">
    <property type="entry name" value="Znf_RING/FYVE/PHD"/>
</dbReference>
<dbReference type="AlphaFoldDB" id="A0AAD8Y7U7"/>
<keyword evidence="3 5" id="KW-0863">Zinc-finger</keyword>
<evidence type="ECO:0000256" key="5">
    <source>
        <dbReference type="PROSITE-ProRule" id="PRU00175"/>
    </source>
</evidence>
<comment type="caution">
    <text evidence="8">The sequence shown here is derived from an EMBL/GenBank/DDBJ whole genome shotgun (WGS) entry which is preliminary data.</text>
</comment>
<dbReference type="Pfam" id="PF02493">
    <property type="entry name" value="MORN"/>
    <property type="match status" value="9"/>
</dbReference>
<dbReference type="PROSITE" id="PS50089">
    <property type="entry name" value="ZF_RING_2"/>
    <property type="match status" value="1"/>
</dbReference>
<feature type="domain" description="RING-type" evidence="7">
    <location>
        <begin position="399"/>
        <end position="454"/>
    </location>
</feature>
<dbReference type="GO" id="GO:0008270">
    <property type="term" value="F:zinc ion binding"/>
    <property type="evidence" value="ECO:0007669"/>
    <property type="project" value="UniProtKB-KW"/>
</dbReference>
<evidence type="ECO:0000256" key="6">
    <source>
        <dbReference type="SAM" id="MobiDB-lite"/>
    </source>
</evidence>
<dbReference type="SUPFAM" id="SSF57850">
    <property type="entry name" value="RING/U-box"/>
    <property type="match status" value="1"/>
</dbReference>
<dbReference type="FunFam" id="2.20.110.10:FF:000002">
    <property type="entry name" value="Phosphatidylinositol 4-phosphate 5-kinase 8"/>
    <property type="match status" value="1"/>
</dbReference>
<evidence type="ECO:0000256" key="2">
    <source>
        <dbReference type="ARBA" id="ARBA00022737"/>
    </source>
</evidence>
<dbReference type="Gene3D" id="2.20.110.10">
    <property type="entry name" value="Histone H3 K4-specific methyltransferase SET7/9 N-terminal domain"/>
    <property type="match status" value="4"/>
</dbReference>
<accession>A0AAD8Y7U7</accession>
<dbReference type="InterPro" id="IPR003409">
    <property type="entry name" value="MORN"/>
</dbReference>
<keyword evidence="4" id="KW-0862">Zinc</keyword>
<dbReference type="SUPFAM" id="SSF82185">
    <property type="entry name" value="Histone H3 K4-specific methyltransferase SET7/9 N-terminal domain"/>
    <property type="match status" value="2"/>
</dbReference>
<proteinExistence type="predicted"/>